<accession>A0A9N9GB70</accession>
<keyword evidence="2" id="KW-1185">Reference proteome</keyword>
<evidence type="ECO:0000313" key="1">
    <source>
        <dbReference type="EMBL" id="CAG8590136.1"/>
    </source>
</evidence>
<name>A0A9N9GB70_FUNMO</name>
<evidence type="ECO:0000313" key="2">
    <source>
        <dbReference type="Proteomes" id="UP000789375"/>
    </source>
</evidence>
<dbReference type="EMBL" id="CAJVPP010002169">
    <property type="protein sequence ID" value="CAG8590136.1"/>
    <property type="molecule type" value="Genomic_DNA"/>
</dbReference>
<gene>
    <name evidence="1" type="ORF">FMOSSE_LOCUS8395</name>
</gene>
<dbReference type="Proteomes" id="UP000789375">
    <property type="component" value="Unassembled WGS sequence"/>
</dbReference>
<dbReference type="AlphaFoldDB" id="A0A9N9GB70"/>
<reference evidence="1" key="1">
    <citation type="submission" date="2021-06" db="EMBL/GenBank/DDBJ databases">
        <authorList>
            <person name="Kallberg Y."/>
            <person name="Tangrot J."/>
            <person name="Rosling A."/>
        </authorList>
    </citation>
    <scope>NUCLEOTIDE SEQUENCE</scope>
    <source>
        <strain evidence="1">87-6 pot B 2015</strain>
    </source>
</reference>
<organism evidence="1 2">
    <name type="scientific">Funneliformis mosseae</name>
    <name type="common">Endomycorrhizal fungus</name>
    <name type="synonym">Glomus mosseae</name>
    <dbReference type="NCBI Taxonomy" id="27381"/>
    <lineage>
        <taxon>Eukaryota</taxon>
        <taxon>Fungi</taxon>
        <taxon>Fungi incertae sedis</taxon>
        <taxon>Mucoromycota</taxon>
        <taxon>Glomeromycotina</taxon>
        <taxon>Glomeromycetes</taxon>
        <taxon>Glomerales</taxon>
        <taxon>Glomeraceae</taxon>
        <taxon>Funneliformis</taxon>
    </lineage>
</organism>
<comment type="caution">
    <text evidence="1">The sequence shown here is derived from an EMBL/GenBank/DDBJ whole genome shotgun (WGS) entry which is preliminary data.</text>
</comment>
<proteinExistence type="predicted"/>
<sequence length="80" mass="9022">MATIISESDSDYEAKISQLIFIEGSKNNSNEILQETEELEKEVKSHICLDVIKASLMSDTSSYICKEGEKLEELYSTVNK</sequence>
<protein>
    <submittedName>
        <fullName evidence="1">13106_t:CDS:1</fullName>
    </submittedName>
</protein>